<keyword evidence="11" id="KW-0206">Cytoskeleton</keyword>
<evidence type="ECO:0000256" key="8">
    <source>
        <dbReference type="ARBA" id="ARBA00022723"/>
    </source>
</evidence>
<evidence type="ECO:0000256" key="18">
    <source>
        <dbReference type="PROSITE-ProRule" id="PRU00236"/>
    </source>
</evidence>
<comment type="subcellular location">
    <subcellularLocation>
        <location evidence="3">Cytoplasm</location>
        <location evidence="3">Cytoskeleton</location>
        <location evidence="3">Spindle</location>
    </subcellularLocation>
    <subcellularLocation>
        <location evidence="2">Nucleus</location>
    </subcellularLocation>
</comment>
<feature type="region of interest" description="Disordered" evidence="19">
    <location>
        <begin position="1323"/>
        <end position="1388"/>
    </location>
</feature>
<evidence type="ECO:0000256" key="11">
    <source>
        <dbReference type="ARBA" id="ARBA00023212"/>
    </source>
</evidence>
<feature type="region of interest" description="Disordered" evidence="19">
    <location>
        <begin position="757"/>
        <end position="781"/>
    </location>
</feature>
<dbReference type="Gene3D" id="3.40.50.1220">
    <property type="entry name" value="TPP-binding domain"/>
    <property type="match status" value="1"/>
</dbReference>
<evidence type="ECO:0000313" key="21">
    <source>
        <dbReference type="EMBL" id="KAK4398626.1"/>
    </source>
</evidence>
<dbReference type="EMBL" id="JACGWL010000007">
    <property type="protein sequence ID" value="KAK4398626.1"/>
    <property type="molecule type" value="Genomic_DNA"/>
</dbReference>
<dbReference type="EC" id="2.3.1.286" evidence="5"/>
<comment type="similarity">
    <text evidence="13">Belongs to the sirtuin family. Class IV subfamily.</text>
</comment>
<evidence type="ECO:0000256" key="2">
    <source>
        <dbReference type="ARBA" id="ARBA00004123"/>
    </source>
</evidence>
<evidence type="ECO:0000313" key="22">
    <source>
        <dbReference type="Proteomes" id="UP001289374"/>
    </source>
</evidence>
<evidence type="ECO:0000256" key="7">
    <source>
        <dbReference type="ARBA" id="ARBA00022679"/>
    </source>
</evidence>
<dbReference type="GO" id="GO:0070403">
    <property type="term" value="F:NAD+ binding"/>
    <property type="evidence" value="ECO:0007669"/>
    <property type="project" value="InterPro"/>
</dbReference>
<keyword evidence="8 18" id="KW-0479">Metal-binding</keyword>
<feature type="compositionally biased region" description="Basic and acidic residues" evidence="19">
    <location>
        <begin position="1347"/>
        <end position="1356"/>
    </location>
</feature>
<evidence type="ECO:0000256" key="1">
    <source>
        <dbReference type="ARBA" id="ARBA00001947"/>
    </source>
</evidence>
<keyword evidence="12" id="KW-0539">Nucleus</keyword>
<dbReference type="PANTHER" id="PTHR13738:SF1">
    <property type="entry name" value="TROPONIN I"/>
    <property type="match status" value="1"/>
</dbReference>
<feature type="region of interest" description="Disordered" evidence="19">
    <location>
        <begin position="1062"/>
        <end position="1091"/>
    </location>
</feature>
<comment type="similarity">
    <text evidence="4">Belongs to the INCENP family.</text>
</comment>
<dbReference type="Proteomes" id="UP001289374">
    <property type="component" value="Unassembled WGS sequence"/>
</dbReference>
<dbReference type="Pfam" id="PF03941">
    <property type="entry name" value="INCENP_ARK-bind"/>
    <property type="match status" value="1"/>
</dbReference>
<feature type="compositionally biased region" description="Basic and acidic residues" evidence="19">
    <location>
        <begin position="2008"/>
        <end position="2062"/>
    </location>
</feature>
<evidence type="ECO:0000256" key="12">
    <source>
        <dbReference type="ARBA" id="ARBA00023242"/>
    </source>
</evidence>
<feature type="binding site" evidence="18">
    <location>
        <position position="199"/>
    </location>
    <ligand>
        <name>Zn(2+)</name>
        <dbReference type="ChEBI" id="CHEBI:29105"/>
    </ligand>
</feature>
<reference evidence="21" key="2">
    <citation type="journal article" date="2024" name="Plant">
        <title>Genomic evolution and insights into agronomic trait innovations of Sesamum species.</title>
        <authorList>
            <person name="Miao H."/>
            <person name="Wang L."/>
            <person name="Qu L."/>
            <person name="Liu H."/>
            <person name="Sun Y."/>
            <person name="Le M."/>
            <person name="Wang Q."/>
            <person name="Wei S."/>
            <person name="Zheng Y."/>
            <person name="Lin W."/>
            <person name="Duan Y."/>
            <person name="Cao H."/>
            <person name="Xiong S."/>
            <person name="Wang X."/>
            <person name="Wei L."/>
            <person name="Li C."/>
            <person name="Ma Q."/>
            <person name="Ju M."/>
            <person name="Zhao R."/>
            <person name="Li G."/>
            <person name="Mu C."/>
            <person name="Tian Q."/>
            <person name="Mei H."/>
            <person name="Zhang T."/>
            <person name="Gao T."/>
            <person name="Zhang H."/>
        </authorList>
    </citation>
    <scope>NUCLEOTIDE SEQUENCE</scope>
    <source>
        <strain evidence="21">K16</strain>
    </source>
</reference>
<evidence type="ECO:0000256" key="19">
    <source>
        <dbReference type="SAM" id="MobiDB-lite"/>
    </source>
</evidence>
<evidence type="ECO:0000256" key="14">
    <source>
        <dbReference type="ARBA" id="ARBA00050203"/>
    </source>
</evidence>
<evidence type="ECO:0000256" key="16">
    <source>
        <dbReference type="ARBA" id="ARBA00080890"/>
    </source>
</evidence>
<evidence type="ECO:0000256" key="4">
    <source>
        <dbReference type="ARBA" id="ARBA00010042"/>
    </source>
</evidence>
<keyword evidence="6" id="KW-0963">Cytoplasm</keyword>
<comment type="cofactor">
    <cofactor evidence="1">
        <name>Zn(2+)</name>
        <dbReference type="ChEBI" id="CHEBI:29105"/>
    </cofactor>
</comment>
<dbReference type="GO" id="GO:0005819">
    <property type="term" value="C:spindle"/>
    <property type="evidence" value="ECO:0007669"/>
    <property type="project" value="UniProtKB-SubCell"/>
</dbReference>
<reference evidence="21" key="1">
    <citation type="submission" date="2020-06" db="EMBL/GenBank/DDBJ databases">
        <authorList>
            <person name="Li T."/>
            <person name="Hu X."/>
            <person name="Zhang T."/>
            <person name="Song X."/>
            <person name="Zhang H."/>
            <person name="Dai N."/>
            <person name="Sheng W."/>
            <person name="Hou X."/>
            <person name="Wei L."/>
        </authorList>
    </citation>
    <scope>NUCLEOTIDE SEQUENCE</scope>
    <source>
        <strain evidence="21">K16</strain>
        <tissue evidence="21">Leaf</tissue>
    </source>
</reference>
<name>A0AAE1WSL6_9LAMI</name>
<evidence type="ECO:0000256" key="6">
    <source>
        <dbReference type="ARBA" id="ARBA00022490"/>
    </source>
</evidence>
<dbReference type="GO" id="GO:0005634">
    <property type="term" value="C:nucleus"/>
    <property type="evidence" value="ECO:0007669"/>
    <property type="project" value="UniProtKB-SubCell"/>
</dbReference>
<protein>
    <recommendedName>
        <fullName evidence="15">NAD-dependent protein deacetylase SRT1</fullName>
        <ecNumber evidence="5">2.3.1.286</ecNumber>
    </recommendedName>
    <alternativeName>
        <fullName evidence="17">Regulatory protein SIR2 homolog 1</fullName>
    </alternativeName>
    <alternativeName>
        <fullName evidence="16">SIR2-like protein 1</fullName>
    </alternativeName>
</protein>
<feature type="region of interest" description="Disordered" evidence="19">
    <location>
        <begin position="1209"/>
        <end position="1258"/>
    </location>
</feature>
<comment type="catalytic activity">
    <reaction evidence="14">
        <text>N(6)-acetyl-L-lysyl-[protein] + NAD(+) + H2O = 2''-O-acetyl-ADP-D-ribose + nicotinamide + L-lysyl-[protein]</text>
        <dbReference type="Rhea" id="RHEA:43636"/>
        <dbReference type="Rhea" id="RHEA-COMP:9752"/>
        <dbReference type="Rhea" id="RHEA-COMP:10731"/>
        <dbReference type="ChEBI" id="CHEBI:15377"/>
        <dbReference type="ChEBI" id="CHEBI:17154"/>
        <dbReference type="ChEBI" id="CHEBI:29969"/>
        <dbReference type="ChEBI" id="CHEBI:57540"/>
        <dbReference type="ChEBI" id="CHEBI:61930"/>
        <dbReference type="ChEBI" id="CHEBI:83767"/>
        <dbReference type="EC" id="2.3.1.286"/>
    </reaction>
</comment>
<feature type="binding site" evidence="18">
    <location>
        <position position="194"/>
    </location>
    <ligand>
        <name>Zn(2+)</name>
        <dbReference type="ChEBI" id="CHEBI:29105"/>
    </ligand>
</feature>
<evidence type="ECO:0000256" key="13">
    <source>
        <dbReference type="ARBA" id="ARBA00038170"/>
    </source>
</evidence>
<dbReference type="FunFam" id="2.20.28.200:FF:000003">
    <property type="entry name" value="NAD-dependent protein deacetylase SRT1"/>
    <property type="match status" value="1"/>
</dbReference>
<feature type="region of interest" description="Disordered" evidence="19">
    <location>
        <begin position="1722"/>
        <end position="1758"/>
    </location>
</feature>
<dbReference type="Pfam" id="PF02146">
    <property type="entry name" value="SIR2"/>
    <property type="match status" value="1"/>
</dbReference>
<dbReference type="InterPro" id="IPR050875">
    <property type="entry name" value="Troponin_I"/>
</dbReference>
<feature type="binding site" evidence="18">
    <location>
        <position position="172"/>
    </location>
    <ligand>
        <name>Zn(2+)</name>
        <dbReference type="ChEBI" id="CHEBI:29105"/>
    </ligand>
</feature>
<keyword evidence="22" id="KW-1185">Reference proteome</keyword>
<feature type="region of interest" description="Disordered" evidence="19">
    <location>
        <begin position="818"/>
        <end position="857"/>
    </location>
</feature>
<dbReference type="InterPro" id="IPR029035">
    <property type="entry name" value="DHS-like_NAD/FAD-binding_dom"/>
</dbReference>
<organism evidence="21 22">
    <name type="scientific">Sesamum angolense</name>
    <dbReference type="NCBI Taxonomy" id="2727404"/>
    <lineage>
        <taxon>Eukaryota</taxon>
        <taxon>Viridiplantae</taxon>
        <taxon>Streptophyta</taxon>
        <taxon>Embryophyta</taxon>
        <taxon>Tracheophyta</taxon>
        <taxon>Spermatophyta</taxon>
        <taxon>Magnoliopsida</taxon>
        <taxon>eudicotyledons</taxon>
        <taxon>Gunneridae</taxon>
        <taxon>Pentapetalae</taxon>
        <taxon>asterids</taxon>
        <taxon>lamiids</taxon>
        <taxon>Lamiales</taxon>
        <taxon>Pedaliaceae</taxon>
        <taxon>Sesamum</taxon>
    </lineage>
</organism>
<proteinExistence type="inferred from homology"/>
<evidence type="ECO:0000256" key="15">
    <source>
        <dbReference type="ARBA" id="ARBA00067249"/>
    </source>
</evidence>
<keyword evidence="10" id="KW-0520">NAD</keyword>
<dbReference type="FunFam" id="3.40.50.1220:FF:000038">
    <property type="entry name" value="NAD-dependent protein deacetylase sirtuin-6 isoform X2"/>
    <property type="match status" value="1"/>
</dbReference>
<dbReference type="CDD" id="cd01410">
    <property type="entry name" value="SIRT7"/>
    <property type="match status" value="1"/>
</dbReference>
<feature type="region of interest" description="Disordered" evidence="19">
    <location>
        <begin position="1939"/>
        <end position="2070"/>
    </location>
</feature>
<evidence type="ECO:0000256" key="10">
    <source>
        <dbReference type="ARBA" id="ARBA00023027"/>
    </source>
</evidence>
<evidence type="ECO:0000256" key="17">
    <source>
        <dbReference type="ARBA" id="ARBA00083601"/>
    </source>
</evidence>
<dbReference type="InterPro" id="IPR003000">
    <property type="entry name" value="Sirtuin"/>
</dbReference>
<dbReference type="InterPro" id="IPR005635">
    <property type="entry name" value="Inner_centromere_prot_ARK-bd"/>
</dbReference>
<dbReference type="Gene3D" id="2.20.28.200">
    <property type="match status" value="1"/>
</dbReference>
<keyword evidence="7" id="KW-0808">Transferase</keyword>
<evidence type="ECO:0000256" key="9">
    <source>
        <dbReference type="ARBA" id="ARBA00022833"/>
    </source>
</evidence>
<evidence type="ECO:0000256" key="5">
    <source>
        <dbReference type="ARBA" id="ARBA00012928"/>
    </source>
</evidence>
<sequence>MSLGYAEKLSVIEDVGNVGMAEYFDPPHVLQEKVEILVPLYVLHGFRERHQHNCAYDEKLIERLAGMIQKSKHLVVFTGAGISTSCGIPDFRGPKGIWTLQRQGKALPEASLPFHRATPSTTHMALVELEKAGLLKFLISQNVDGLHLRSGIPREKLAELHGNSFMELCPSCGAEYMRDFEIETIGLKETARRCSKSGCGAKLRDTVLDWEDALPRKEMDPAEKHCKMADVVLCLGTSLQITPACNLPLKCLRGGGKIVIVNLQKTPKDKKASLVIHGLVDKVIAGVMNMLNMCIPPFVRIDLFQIILTQALSLDKKYVNWTLKIASVHGKQAPLPFVRSVEVSFSESLNMKAAVLHNQPLHLKRRTVRSTKPFDIMLKMNFSPGCKCSYTKLKIPVDFEVSTDIVKEERDSIIQNLKDRAIKDPCCGQTAVVERWVILVPKSEVIVHAIVTNIIEYGSSSGDSEASSLGNGSLKRKHEVKFDSGMSWKRTKARKHNSRHRRFSLFLFFQVLGVKEWGLRVFLVDGTLSPPDSVSVVFSSMLWLKTRILSRVGPKTLEPINFKIRPMSMRFGSDPLSQPVISLFVSNMTTVEKLLVQIFERKNSIIEQVKQQTELYNQHLASKLLIDGISPPSWLWNPSASSDSKEINKEELISKLLHPQDDLSVPALTSEDHGLCALNYPEPDASVTSPEDQTDGRISNIYNAPDQSLVGIQRSKSRQKALVLRNSAKQPTKSSLSHENISNGFSSQIRFSLSAANQMGQKDELAKSPQPGPVGRQNCKNVDLDEADCEKKEKGTDARITRSGNYTEVPCSVSGSLTLGRSSEDCKEDASSAATKERRKGSTSVCDPEEADNSVDKLPKSVGQSIIYCQSGGDRQLDGSDCVSNGKETNVYTGRITRSKISGKRRNYACNSSKAESDAYQTIDIAMMDSQDQPSNYVDGSLTRFSPCNILNEGFEARESISGDSKSGKEKGAAASWSSSQHKTCVDEISGLDMHAHSAMVDGGIAPSSGGSALEVNDSGEVLGLVRHSVGLFRRVTRSQTRADNKEANELVISFENPSFGGTRSKSGLKQKSAAENELRKASSGQSVSTCHGTNNMLDQCGNAALLMPSELVLHDHVDQSGSSSSNDAKQRRIVGSQVGAPSDSFVFVEPKHLSFREIENYPSKGFPPDSEARMLDNSEEKLGYSISDAAISLDKGISGDVNLLVSGKESEKPHVSGKAEEVQRGSLESDFQGNPDTLDEKNGTIGNLSAEGKDKSPWMANAPEMENLRPSVCLDSVKEPRAESSDCSIEKVQMSNPSFVVLDERKQLPAHESQILSCPEGAVSDQHANSPGADNGFMSCSTIRSPRRENSSPERRFRHASMESWPQPKRRKIEHQETHSFTTSPSLRVRGPSNKYITNIGINADTVLMDTFDLNTITDTETCLDVDSNLTEGIESTFLPQNQEVEFCNKEKNEHKSLSSIINNEELGAALFSSLTKKEAKTSQGCFIEEMGTPHSSSDHFDATEPVDGQYSQHLCDLGKNISNLDSENLTLTNAVLEGIQSPKWDNLQPQHSVIFAGNEDEELIDVDQSRPVFEGFIVDAQADRGELDLAEDRIDFDKLNLPRTTIERASILAEICKSASSDTPLSNFSYACGVQGTQNLLWSVPNGHLEHLDLRSTFPLNSGFGKQVQSGSSLTDNNKDASEGMPYTDYPSYSVTHIGWNSRHQQASPVGRLWERLSSHTGSSEKRLSSNPELTCFPIEEDPSISEGNKTVDDHSDDAQEEVNSSFAKHCDERHPLKDLTNLDLNPSLVSAQEKILRADSVDFVSKKFSDSGTQDKAQWSPKIQQMNRSVTRENQTSFVGATDGRKNQTLATVTNGIKKAKESINNSISRPKFSNKTSLKREEQKLSLKESRRNNIVSNVNSFIPLVQQKQAAAVCAGKRDVKVKALEAAEAAKRLEEKKENERKMRKEALKHERAKLEEKNLRQMELEKKKKEEERKKKDADIIAKKRLREEEERKEKEKKRMRLEARQRQREQEEKMRSEKAEKEKQQKQRLKDEQMNSKLEFQNESKKQQNKDTIRGDNIALKQTETKLTPTEVVMNYEECGTSGQSLCEAGKAMHTVDESPKNEDLIGWNSQGKSYEISPYQCSDDEDDEEDELPTKKYIPSWASKNSVAMLLPLQQEMDPDVIFPPESFCRMDEVYSRNKWLHESNCWLLQSSSLAKYSQDSLDQGSCSHGVSYDIIPACPLPLNFILKLLLLSTTRWMVLLVSDDVQNTRLVYTSYAAVNEILVPN</sequence>
<accession>A0AAE1WSL6</accession>
<gene>
    <name evidence="21" type="ORF">Sango_1338100</name>
</gene>
<feature type="binding site" evidence="18">
    <location>
        <position position="169"/>
    </location>
    <ligand>
        <name>Zn(2+)</name>
        <dbReference type="ChEBI" id="CHEBI:29105"/>
    </ligand>
</feature>
<dbReference type="GO" id="GO:0034979">
    <property type="term" value="F:NAD-dependent protein lysine deacetylase activity"/>
    <property type="evidence" value="ECO:0007669"/>
    <property type="project" value="UniProtKB-EC"/>
</dbReference>
<feature type="active site" description="Proton acceptor" evidence="18">
    <location>
        <position position="161"/>
    </location>
</feature>
<evidence type="ECO:0000256" key="3">
    <source>
        <dbReference type="ARBA" id="ARBA00004186"/>
    </source>
</evidence>
<comment type="caution">
    <text evidence="21">The sequence shown here is derived from an EMBL/GenBank/DDBJ whole genome shotgun (WGS) entry which is preliminary data.</text>
</comment>
<feature type="compositionally biased region" description="Basic and acidic residues" evidence="19">
    <location>
        <begin position="1209"/>
        <end position="1224"/>
    </location>
</feature>
<evidence type="ECO:0000259" key="20">
    <source>
        <dbReference type="PROSITE" id="PS50305"/>
    </source>
</evidence>
<dbReference type="SUPFAM" id="SSF52467">
    <property type="entry name" value="DHS-like NAD/FAD-binding domain"/>
    <property type="match status" value="1"/>
</dbReference>
<feature type="compositionally biased region" description="Basic and acidic residues" evidence="19">
    <location>
        <begin position="1939"/>
        <end position="2001"/>
    </location>
</feature>
<dbReference type="PANTHER" id="PTHR13738">
    <property type="entry name" value="TROPONIN I"/>
    <property type="match status" value="1"/>
</dbReference>
<feature type="domain" description="Deacetylase sirtuin-type" evidence="20">
    <location>
        <begin position="54"/>
        <end position="294"/>
    </location>
</feature>
<keyword evidence="9 18" id="KW-0862">Zinc</keyword>
<dbReference type="PROSITE" id="PS50305">
    <property type="entry name" value="SIRTUIN"/>
    <property type="match status" value="1"/>
</dbReference>
<dbReference type="GO" id="GO:0046872">
    <property type="term" value="F:metal ion binding"/>
    <property type="evidence" value="ECO:0007669"/>
    <property type="project" value="UniProtKB-KW"/>
</dbReference>
<dbReference type="InterPro" id="IPR026590">
    <property type="entry name" value="Ssirtuin_cat_dom"/>
</dbReference>